<reference evidence="2 3" key="1">
    <citation type="submission" date="2023-03" db="EMBL/GenBank/DDBJ databases">
        <title>WGS of Gossypium arboreum.</title>
        <authorList>
            <person name="Yu D."/>
        </authorList>
    </citation>
    <scope>NUCLEOTIDE SEQUENCE [LARGE SCALE GENOMIC DNA]</scope>
    <source>
        <tissue evidence="2">Leaf</tissue>
    </source>
</reference>
<organism evidence="2 3">
    <name type="scientific">Gossypium arboreum</name>
    <name type="common">Tree cotton</name>
    <name type="synonym">Gossypium nanking</name>
    <dbReference type="NCBI Taxonomy" id="29729"/>
    <lineage>
        <taxon>Eukaryota</taxon>
        <taxon>Viridiplantae</taxon>
        <taxon>Streptophyta</taxon>
        <taxon>Embryophyta</taxon>
        <taxon>Tracheophyta</taxon>
        <taxon>Spermatophyta</taxon>
        <taxon>Magnoliopsida</taxon>
        <taxon>eudicotyledons</taxon>
        <taxon>Gunneridae</taxon>
        <taxon>Pentapetalae</taxon>
        <taxon>rosids</taxon>
        <taxon>malvids</taxon>
        <taxon>Malvales</taxon>
        <taxon>Malvaceae</taxon>
        <taxon>Malvoideae</taxon>
        <taxon>Gossypium</taxon>
    </lineage>
</organism>
<evidence type="ECO:0000256" key="1">
    <source>
        <dbReference type="SAM" id="Coils"/>
    </source>
</evidence>
<comment type="caution">
    <text evidence="2">The sequence shown here is derived from an EMBL/GenBank/DDBJ whole genome shotgun (WGS) entry which is preliminary data.</text>
</comment>
<accession>A0ABR0R5A5</accession>
<gene>
    <name evidence="2" type="ORF">PVK06_002664</name>
</gene>
<evidence type="ECO:0000313" key="3">
    <source>
        <dbReference type="Proteomes" id="UP001358586"/>
    </source>
</evidence>
<keyword evidence="3" id="KW-1185">Reference proteome</keyword>
<feature type="coiled-coil region" evidence="1">
    <location>
        <begin position="10"/>
        <end position="51"/>
    </location>
</feature>
<sequence>MKHYACQSELTETKAELERDREENEIINKQNEDLLELLGAIEDKVDKLSCEVAAKREGKEVRQAEFDRVTAEHVAVLDRIIKECRSKMARMNEKQSEALDKFKKETSQNVCNSSSRLKMNILFHTQVACGPFNARKVDFGALYDVDMDKLGFDVCFPSSAALDVFLEKWRSS</sequence>
<evidence type="ECO:0000313" key="2">
    <source>
        <dbReference type="EMBL" id="KAK5846378.1"/>
    </source>
</evidence>
<proteinExistence type="predicted"/>
<keyword evidence="1" id="KW-0175">Coiled coil</keyword>
<dbReference type="Proteomes" id="UP001358586">
    <property type="component" value="Chromosome 1"/>
</dbReference>
<protein>
    <submittedName>
        <fullName evidence="2">Uncharacterized protein</fullName>
    </submittedName>
</protein>
<name>A0ABR0R5A5_GOSAR</name>
<dbReference type="EMBL" id="JARKNE010000001">
    <property type="protein sequence ID" value="KAK5846378.1"/>
    <property type="molecule type" value="Genomic_DNA"/>
</dbReference>